<sequence>MHYVLHVLVPDFIEVYDIPDVISAMLDPFDENKSVDPYATRCYCVNDIATIESWELAAKGYGKTFSELEDEYNFLPKETRPSWSEYIRPFLELREQKEKEHPMYQKPNPECKECDGTGHMLTTDNPNGRWDWYVIGGRWSGWLTQDQTISHFPYFDDVENNVVAVSIAKEKAVKGKCIPLAVLTPDGHWYDRDDLEDTEEQEEIWRQKYLEILDRYPNTKVVVVDCHC</sequence>
<proteinExistence type="predicted"/>
<dbReference type="AlphaFoldDB" id="A0A226QS23"/>
<evidence type="ECO:0000313" key="2">
    <source>
        <dbReference type="Proteomes" id="UP000198394"/>
    </source>
</evidence>
<reference evidence="1 2" key="1">
    <citation type="submission" date="2017-04" db="EMBL/GenBank/DDBJ databases">
        <title>The genome sequence of Parageobacillus galactosidasius DSM 18751.</title>
        <authorList>
            <person name="Ramaloko W.T."/>
            <person name="Koen N."/>
            <person name="Polliack S."/>
            <person name="Aliyu H."/>
            <person name="Lebre P."/>
            <person name="Mohr T."/>
            <person name="Oswald F."/>
            <person name="Zwick M."/>
            <person name="Neumann A."/>
            <person name="Syldatk C."/>
            <person name="Cowan D."/>
            <person name="De Maayer P."/>
        </authorList>
    </citation>
    <scope>NUCLEOTIDE SEQUENCE [LARGE SCALE GENOMIC DNA]</scope>
    <source>
        <strain evidence="1 2">DSM 18751</strain>
    </source>
</reference>
<dbReference type="RefSeq" id="WP_089097289.1">
    <property type="nucleotide sequence ID" value="NZ_NDYL01000001.1"/>
</dbReference>
<name>A0A226QS23_9BACL</name>
<organism evidence="1 2">
    <name type="scientific">Parageobacillus galactosidasius</name>
    <dbReference type="NCBI Taxonomy" id="883812"/>
    <lineage>
        <taxon>Bacteria</taxon>
        <taxon>Bacillati</taxon>
        <taxon>Bacillota</taxon>
        <taxon>Bacilli</taxon>
        <taxon>Bacillales</taxon>
        <taxon>Anoxybacillaceae</taxon>
        <taxon>Parageobacillus</taxon>
    </lineage>
</organism>
<comment type="caution">
    <text evidence="1">The sequence shown here is derived from an EMBL/GenBank/DDBJ whole genome shotgun (WGS) entry which is preliminary data.</text>
</comment>
<gene>
    <name evidence="1" type="ORF">B9L23_08205</name>
</gene>
<dbReference type="Proteomes" id="UP000198394">
    <property type="component" value="Unassembled WGS sequence"/>
</dbReference>
<protein>
    <submittedName>
        <fullName evidence="1">Uncharacterized protein</fullName>
    </submittedName>
</protein>
<dbReference type="EMBL" id="NDYL01000001">
    <property type="protein sequence ID" value="OXB94834.1"/>
    <property type="molecule type" value="Genomic_DNA"/>
</dbReference>
<keyword evidence="2" id="KW-1185">Reference proteome</keyword>
<evidence type="ECO:0000313" key="1">
    <source>
        <dbReference type="EMBL" id="OXB94834.1"/>
    </source>
</evidence>
<accession>A0A226QS23</accession>